<dbReference type="InterPro" id="IPR029787">
    <property type="entry name" value="Nucleotide_cyclase"/>
</dbReference>
<dbReference type="InterPro" id="IPR029016">
    <property type="entry name" value="GAF-like_dom_sf"/>
</dbReference>
<dbReference type="OrthoDB" id="19824at2759"/>
<dbReference type="NCBIfam" id="TIGR00254">
    <property type="entry name" value="GGDEF"/>
    <property type="match status" value="1"/>
</dbReference>
<keyword evidence="3" id="KW-1185">Reference proteome</keyword>
<dbReference type="InterPro" id="IPR000160">
    <property type="entry name" value="GGDEF_dom"/>
</dbReference>
<dbReference type="Proteomes" id="UP000325902">
    <property type="component" value="Unassembled WGS sequence"/>
</dbReference>
<dbReference type="Gene3D" id="3.30.450.20">
    <property type="entry name" value="PAS domain"/>
    <property type="match status" value="1"/>
</dbReference>
<dbReference type="PANTHER" id="PTHR45138">
    <property type="entry name" value="REGULATORY COMPONENTS OF SENSORY TRANSDUCTION SYSTEM"/>
    <property type="match status" value="1"/>
</dbReference>
<dbReference type="GO" id="GO:0005886">
    <property type="term" value="C:plasma membrane"/>
    <property type="evidence" value="ECO:0007669"/>
    <property type="project" value="TreeGrafter"/>
</dbReference>
<dbReference type="PROSITE" id="PS50887">
    <property type="entry name" value="GGDEF"/>
    <property type="match status" value="1"/>
</dbReference>
<dbReference type="InterPro" id="IPR035965">
    <property type="entry name" value="PAS-like_dom_sf"/>
</dbReference>
<dbReference type="EMBL" id="VCHE01000252">
    <property type="protein sequence ID" value="KAB2568922.1"/>
    <property type="molecule type" value="Genomic_DNA"/>
</dbReference>
<dbReference type="SUPFAM" id="SSF55073">
    <property type="entry name" value="Nucleotide cyclase"/>
    <property type="match status" value="1"/>
</dbReference>
<dbReference type="InterPro" id="IPR050469">
    <property type="entry name" value="Diguanylate_Cyclase"/>
</dbReference>
<proteinExistence type="predicted"/>
<dbReference type="PANTHER" id="PTHR45138:SF9">
    <property type="entry name" value="DIGUANYLATE CYCLASE DGCM-RELATED"/>
    <property type="match status" value="1"/>
</dbReference>
<dbReference type="InterPro" id="IPR043128">
    <property type="entry name" value="Rev_trsase/Diguanyl_cyclase"/>
</dbReference>
<comment type="caution">
    <text evidence="2">The sequence shown here is derived from an EMBL/GenBank/DDBJ whole genome shotgun (WGS) entry which is preliminary data.</text>
</comment>
<evidence type="ECO:0000313" key="2">
    <source>
        <dbReference type="EMBL" id="KAB2568922.1"/>
    </source>
</evidence>
<evidence type="ECO:0000313" key="3">
    <source>
        <dbReference type="Proteomes" id="UP000325902"/>
    </source>
</evidence>
<dbReference type="CDD" id="cd01949">
    <property type="entry name" value="GGDEF"/>
    <property type="match status" value="1"/>
</dbReference>
<dbReference type="SUPFAM" id="SSF55785">
    <property type="entry name" value="PYP-like sensor domain (PAS domain)"/>
    <property type="match status" value="1"/>
</dbReference>
<dbReference type="Gene3D" id="3.30.450.40">
    <property type="match status" value="1"/>
</dbReference>
<evidence type="ECO:0000259" key="1">
    <source>
        <dbReference type="PROSITE" id="PS50887"/>
    </source>
</evidence>
<dbReference type="AlphaFoldDB" id="A0A5N5CUC9"/>
<reference evidence="2 3" key="1">
    <citation type="journal article" date="2019" name="Sci. Rep.">
        <title>A multi-omics analysis of the grapevine pathogen Lasiodiplodia theobromae reveals that temperature affects the expression of virulence- and pathogenicity-related genes.</title>
        <authorList>
            <person name="Felix C."/>
            <person name="Meneses R."/>
            <person name="Goncalves M.F.M."/>
            <person name="Tilleman L."/>
            <person name="Duarte A.S."/>
            <person name="Jorrin-Novo J.V."/>
            <person name="Van de Peer Y."/>
            <person name="Deforce D."/>
            <person name="Van Nieuwerburgh F."/>
            <person name="Esteves A.C."/>
            <person name="Alves A."/>
        </authorList>
    </citation>
    <scope>NUCLEOTIDE SEQUENCE [LARGE SCALE GENOMIC DNA]</scope>
    <source>
        <strain evidence="2 3">LA-SOL3</strain>
    </source>
</reference>
<gene>
    <name evidence="2" type="primary">yegE</name>
    <name evidence="2" type="ORF">DBV05_g12407</name>
</gene>
<organism evidence="2 3">
    <name type="scientific">Lasiodiplodia theobromae</name>
    <dbReference type="NCBI Taxonomy" id="45133"/>
    <lineage>
        <taxon>Eukaryota</taxon>
        <taxon>Fungi</taxon>
        <taxon>Dikarya</taxon>
        <taxon>Ascomycota</taxon>
        <taxon>Pezizomycotina</taxon>
        <taxon>Dothideomycetes</taxon>
        <taxon>Dothideomycetes incertae sedis</taxon>
        <taxon>Botryosphaeriales</taxon>
        <taxon>Botryosphaeriaceae</taxon>
        <taxon>Lasiodiplodia</taxon>
    </lineage>
</organism>
<dbReference type="GO" id="GO:0043709">
    <property type="term" value="P:cell adhesion involved in single-species biofilm formation"/>
    <property type="evidence" value="ECO:0007669"/>
    <property type="project" value="TreeGrafter"/>
</dbReference>
<protein>
    <submittedName>
        <fullName evidence="2">Putative diguanylate cyclase YegE</fullName>
    </submittedName>
</protein>
<sequence>MANECLYQVMVQNIPHSAILVFDHNMRYELAEGSAIQELTGHGSSFYIGKLAQEVASFANRALIEKNFRAALQGETRDQDVRIGAQFAALHTAPIRGENGAIVRGMAFLYNITARKQLEAKLLAQTEHLELLSQISDEVNKASSLREALARLLQLLGARWNYAVGHVLLRKDDSEAGELESTDLWWTSDGGARFEPFKQAIEQMGFAPGKGYLPDHVFQARNKPSTWSVVGFQKDPTALVRAAAAACGLCSASVFPVLAGADNEVTAVLEFFSTTLSSSSSSSSSAAADPPPHPPSLIASVMQSITPHLTRVIERERHAALSTTDDLTHLHNRRGFLALARHHLASAERTRKPLLLLFADLDGLKHVNDTYGHAAGDGLIAEAGRVLREAFRASDIVARLGGDEFAVLMPETDVGGSGAVLGRLRAGVEEANGRNDGGGGAGGGGGGGGGEKRYKLELSLGLTSFDPERPETLDGLLDRADALMYEDKRARKRGRDGGAR</sequence>
<dbReference type="GO" id="GO:0052621">
    <property type="term" value="F:diguanylate cyclase activity"/>
    <property type="evidence" value="ECO:0007669"/>
    <property type="project" value="TreeGrafter"/>
</dbReference>
<dbReference type="Gene3D" id="3.30.70.270">
    <property type="match status" value="1"/>
</dbReference>
<name>A0A5N5CUC9_9PEZI</name>
<feature type="domain" description="GGDEF" evidence="1">
    <location>
        <begin position="352"/>
        <end position="500"/>
    </location>
</feature>
<dbReference type="SMART" id="SM00267">
    <property type="entry name" value="GGDEF"/>
    <property type="match status" value="1"/>
</dbReference>
<accession>A0A5N5CUC9</accession>
<dbReference type="Pfam" id="PF00990">
    <property type="entry name" value="GGDEF"/>
    <property type="match status" value="1"/>
</dbReference>